<dbReference type="EMBL" id="KN837182">
    <property type="protein sequence ID" value="KIJ36013.1"/>
    <property type="molecule type" value="Genomic_DNA"/>
</dbReference>
<dbReference type="AlphaFoldDB" id="A0A0C9U021"/>
<evidence type="ECO:0000313" key="3">
    <source>
        <dbReference type="Proteomes" id="UP000054279"/>
    </source>
</evidence>
<feature type="compositionally biased region" description="Basic and acidic residues" evidence="1">
    <location>
        <begin position="24"/>
        <end position="37"/>
    </location>
</feature>
<gene>
    <name evidence="2" type="ORF">M422DRAFT_261562</name>
</gene>
<proteinExistence type="predicted"/>
<name>A0A0C9U021_SPHS4</name>
<evidence type="ECO:0000256" key="1">
    <source>
        <dbReference type="SAM" id="MobiDB-lite"/>
    </source>
</evidence>
<evidence type="ECO:0000313" key="2">
    <source>
        <dbReference type="EMBL" id="KIJ36013.1"/>
    </source>
</evidence>
<keyword evidence="3" id="KW-1185">Reference proteome</keyword>
<dbReference type="Proteomes" id="UP000054279">
    <property type="component" value="Unassembled WGS sequence"/>
</dbReference>
<protein>
    <submittedName>
        <fullName evidence="2">Uncharacterized protein</fullName>
    </submittedName>
</protein>
<feature type="compositionally biased region" description="Low complexity" evidence="1">
    <location>
        <begin position="51"/>
        <end position="67"/>
    </location>
</feature>
<dbReference type="HOGENOM" id="CLU_1994045_0_0_1"/>
<accession>A0A0C9U021</accession>
<sequence>MQAAYQGFPKDGRIMPMPSIPPPVRREIDTPVFDHRRYLPGPTTNNRRITPLPTLPRNSSPPLSSSPVQRRDPSPGSAIPGPSRFPGSYEDNKDDVYEVCNPCKTIYSVQEFEDHICNPRRRHYE</sequence>
<organism evidence="2 3">
    <name type="scientific">Sphaerobolus stellatus (strain SS14)</name>
    <dbReference type="NCBI Taxonomy" id="990650"/>
    <lineage>
        <taxon>Eukaryota</taxon>
        <taxon>Fungi</taxon>
        <taxon>Dikarya</taxon>
        <taxon>Basidiomycota</taxon>
        <taxon>Agaricomycotina</taxon>
        <taxon>Agaricomycetes</taxon>
        <taxon>Phallomycetidae</taxon>
        <taxon>Geastrales</taxon>
        <taxon>Sphaerobolaceae</taxon>
        <taxon>Sphaerobolus</taxon>
    </lineage>
</organism>
<feature type="region of interest" description="Disordered" evidence="1">
    <location>
        <begin position="1"/>
        <end position="91"/>
    </location>
</feature>
<reference evidence="2 3" key="1">
    <citation type="submission" date="2014-06" db="EMBL/GenBank/DDBJ databases">
        <title>Evolutionary Origins and Diversification of the Mycorrhizal Mutualists.</title>
        <authorList>
            <consortium name="DOE Joint Genome Institute"/>
            <consortium name="Mycorrhizal Genomics Consortium"/>
            <person name="Kohler A."/>
            <person name="Kuo A."/>
            <person name="Nagy L.G."/>
            <person name="Floudas D."/>
            <person name="Copeland A."/>
            <person name="Barry K.W."/>
            <person name="Cichocki N."/>
            <person name="Veneault-Fourrey C."/>
            <person name="LaButti K."/>
            <person name="Lindquist E.A."/>
            <person name="Lipzen A."/>
            <person name="Lundell T."/>
            <person name="Morin E."/>
            <person name="Murat C."/>
            <person name="Riley R."/>
            <person name="Ohm R."/>
            <person name="Sun H."/>
            <person name="Tunlid A."/>
            <person name="Henrissat B."/>
            <person name="Grigoriev I.V."/>
            <person name="Hibbett D.S."/>
            <person name="Martin F."/>
        </authorList>
    </citation>
    <scope>NUCLEOTIDE SEQUENCE [LARGE SCALE GENOMIC DNA]</scope>
    <source>
        <strain evidence="2 3">SS14</strain>
    </source>
</reference>